<dbReference type="EMBL" id="JBHULN010000016">
    <property type="protein sequence ID" value="MFD2573217.1"/>
    <property type="molecule type" value="Genomic_DNA"/>
</dbReference>
<accession>A0ABW5MCF4</accession>
<evidence type="ECO:0000313" key="2">
    <source>
        <dbReference type="Proteomes" id="UP001597469"/>
    </source>
</evidence>
<keyword evidence="2" id="KW-1185">Reference proteome</keyword>
<reference evidence="2" key="1">
    <citation type="journal article" date="2019" name="Int. J. Syst. Evol. Microbiol.">
        <title>The Global Catalogue of Microorganisms (GCM) 10K type strain sequencing project: providing services to taxonomists for standard genome sequencing and annotation.</title>
        <authorList>
            <consortium name="The Broad Institute Genomics Platform"/>
            <consortium name="The Broad Institute Genome Sequencing Center for Infectious Disease"/>
            <person name="Wu L."/>
            <person name="Ma J."/>
        </authorList>
    </citation>
    <scope>NUCLEOTIDE SEQUENCE [LARGE SCALE GENOMIC DNA]</scope>
    <source>
        <strain evidence="2">KCTC 42805</strain>
    </source>
</reference>
<proteinExistence type="predicted"/>
<gene>
    <name evidence="1" type="ORF">ACFSUS_21420</name>
</gene>
<sequence>MKLDNSQLALINAGMADNEFRIDVHYSEKDGWYAGGQLTIKF</sequence>
<name>A0ABW5MCF4_9BACT</name>
<organism evidence="1 2">
    <name type="scientific">Spirosoma soli</name>
    <dbReference type="NCBI Taxonomy" id="1770529"/>
    <lineage>
        <taxon>Bacteria</taxon>
        <taxon>Pseudomonadati</taxon>
        <taxon>Bacteroidota</taxon>
        <taxon>Cytophagia</taxon>
        <taxon>Cytophagales</taxon>
        <taxon>Cytophagaceae</taxon>
        <taxon>Spirosoma</taxon>
    </lineage>
</organism>
<comment type="caution">
    <text evidence="1">The sequence shown here is derived from an EMBL/GenBank/DDBJ whole genome shotgun (WGS) entry which is preliminary data.</text>
</comment>
<evidence type="ECO:0000313" key="1">
    <source>
        <dbReference type="EMBL" id="MFD2573217.1"/>
    </source>
</evidence>
<protein>
    <submittedName>
        <fullName evidence="1">Uncharacterized protein</fullName>
    </submittedName>
</protein>
<dbReference type="RefSeq" id="WP_381525813.1">
    <property type="nucleotide sequence ID" value="NZ_JBHULN010000016.1"/>
</dbReference>
<dbReference type="Proteomes" id="UP001597469">
    <property type="component" value="Unassembled WGS sequence"/>
</dbReference>